<dbReference type="InterPro" id="IPR050079">
    <property type="entry name" value="DEAD_box_RNA_helicase"/>
</dbReference>
<dbReference type="Gene3D" id="3.40.50.300">
    <property type="entry name" value="P-loop containing nucleotide triphosphate hydrolases"/>
    <property type="match status" value="1"/>
</dbReference>
<proteinExistence type="predicted"/>
<dbReference type="InterPro" id="IPR027417">
    <property type="entry name" value="P-loop_NTPase"/>
</dbReference>
<evidence type="ECO:0000259" key="6">
    <source>
        <dbReference type="PROSITE" id="PS51192"/>
    </source>
</evidence>
<dbReference type="SUPFAM" id="SSF52540">
    <property type="entry name" value="P-loop containing nucleoside triphosphate hydrolases"/>
    <property type="match status" value="1"/>
</dbReference>
<evidence type="ECO:0008006" key="10">
    <source>
        <dbReference type="Google" id="ProtNLM"/>
    </source>
</evidence>
<keyword evidence="1" id="KW-0547">Nucleotide-binding</keyword>
<evidence type="ECO:0000256" key="4">
    <source>
        <dbReference type="ARBA" id="ARBA00022840"/>
    </source>
</evidence>
<protein>
    <recommendedName>
        <fullName evidence="10">RNA helicase</fullName>
    </recommendedName>
</protein>
<evidence type="ECO:0000313" key="8">
    <source>
        <dbReference type="EMBL" id="BCZ19275.1"/>
    </source>
</evidence>
<evidence type="ECO:0000313" key="9">
    <source>
        <dbReference type="Proteomes" id="UP000826146"/>
    </source>
</evidence>
<accession>A0ABM7SHC6</accession>
<gene>
    <name evidence="8" type="ORF">NHP190012_09170</name>
</gene>
<dbReference type="InterPro" id="IPR014014">
    <property type="entry name" value="RNA_helicase_DEAD_Q_motif"/>
</dbReference>
<name>A0ABM7SHC6_9HELI</name>
<evidence type="ECO:0000256" key="3">
    <source>
        <dbReference type="ARBA" id="ARBA00022806"/>
    </source>
</evidence>
<keyword evidence="3" id="KW-0347">Helicase</keyword>
<dbReference type="PROSITE" id="PS51195">
    <property type="entry name" value="Q_MOTIF"/>
    <property type="match status" value="1"/>
</dbReference>
<dbReference type="InterPro" id="IPR014001">
    <property type="entry name" value="Helicase_ATP-bd"/>
</dbReference>
<keyword evidence="4" id="KW-0067">ATP-binding</keyword>
<dbReference type="Proteomes" id="UP000826146">
    <property type="component" value="Chromosome"/>
</dbReference>
<feature type="domain" description="DEAD-box RNA helicase Q" evidence="7">
    <location>
        <begin position="13"/>
        <end position="41"/>
    </location>
</feature>
<organism evidence="8 9">
    <name type="scientific">Helicobacter gastrofelis</name>
    <dbReference type="NCBI Taxonomy" id="2849642"/>
    <lineage>
        <taxon>Bacteria</taxon>
        <taxon>Pseudomonadati</taxon>
        <taxon>Campylobacterota</taxon>
        <taxon>Epsilonproteobacteria</taxon>
        <taxon>Campylobacterales</taxon>
        <taxon>Helicobacteraceae</taxon>
        <taxon>Helicobacter</taxon>
    </lineage>
</organism>
<dbReference type="InterPro" id="IPR044742">
    <property type="entry name" value="DEAD/DEAH_RhlB"/>
</dbReference>
<keyword evidence="2" id="KW-0378">Hydrolase</keyword>
<evidence type="ECO:0000256" key="1">
    <source>
        <dbReference type="ARBA" id="ARBA00022741"/>
    </source>
</evidence>
<feature type="short sequence motif" description="Q motif" evidence="5">
    <location>
        <begin position="13"/>
        <end position="41"/>
    </location>
</feature>
<dbReference type="CDD" id="cd00268">
    <property type="entry name" value="DEADc"/>
    <property type="match status" value="1"/>
</dbReference>
<dbReference type="PANTHER" id="PTHR47959">
    <property type="entry name" value="ATP-DEPENDENT RNA HELICASE RHLE-RELATED"/>
    <property type="match status" value="1"/>
</dbReference>
<keyword evidence="9" id="KW-1185">Reference proteome</keyword>
<dbReference type="EMBL" id="AP024819">
    <property type="protein sequence ID" value="BCZ19275.1"/>
    <property type="molecule type" value="Genomic_DNA"/>
</dbReference>
<dbReference type="PANTHER" id="PTHR47959:SF1">
    <property type="entry name" value="ATP-DEPENDENT RNA HELICASE DBPA"/>
    <property type="match status" value="1"/>
</dbReference>
<evidence type="ECO:0000256" key="2">
    <source>
        <dbReference type="ARBA" id="ARBA00022801"/>
    </source>
</evidence>
<evidence type="ECO:0000256" key="5">
    <source>
        <dbReference type="PROSITE-ProRule" id="PRU00552"/>
    </source>
</evidence>
<dbReference type="InterPro" id="IPR011545">
    <property type="entry name" value="DEAD/DEAH_box_helicase_dom"/>
</dbReference>
<dbReference type="PROSITE" id="PS51192">
    <property type="entry name" value="HELICASE_ATP_BIND_1"/>
    <property type="match status" value="1"/>
</dbReference>
<evidence type="ECO:0000259" key="7">
    <source>
        <dbReference type="PROSITE" id="PS51195"/>
    </source>
</evidence>
<feature type="domain" description="Helicase ATP-binding" evidence="6">
    <location>
        <begin position="44"/>
        <end position="126"/>
    </location>
</feature>
<sequence length="126" mass="13507">MQTPIEETTQPTKSFKDLGLNSKILKSIAEVGFTQPSPIQEKAIPLVLAGKDVIAQAQTGTGKTAAFALPIIQNLQNNKSVEALVITPTRELAMQVSDEIFKLGKSSRTRTICVYGGRASANNASY</sequence>
<reference evidence="8 9" key="1">
    <citation type="submission" date="2021-07" db="EMBL/GenBank/DDBJ databases">
        <title>Novel Helicobacter sp. Isolated from a cat.</title>
        <authorList>
            <person name="Rimbara E."/>
            <person name="Suzuki M."/>
        </authorList>
    </citation>
    <scope>NUCLEOTIDE SEQUENCE [LARGE SCALE GENOMIC DNA]</scope>
    <source>
        <strain evidence="9">NHP19-012</strain>
    </source>
</reference>
<dbReference type="Pfam" id="PF00270">
    <property type="entry name" value="DEAD"/>
    <property type="match status" value="1"/>
</dbReference>